<evidence type="ECO:0000313" key="7">
    <source>
        <dbReference type="EMBL" id="OBS64850.1"/>
    </source>
</evidence>
<dbReference type="Proteomes" id="UP000092124">
    <property type="component" value="Unassembled WGS sequence"/>
</dbReference>
<dbReference type="STRING" id="56216.A0A1A6GGE4"/>
<dbReference type="InterPro" id="IPR003388">
    <property type="entry name" value="Reticulon"/>
</dbReference>
<sequence length="44" mass="4535">AQIDQYVGLVTNQLSHIKAKIRAKIPGTGTPAASVVSGSKTKAE</sequence>
<evidence type="ECO:0000256" key="1">
    <source>
        <dbReference type="ARBA" id="ARBA00004477"/>
    </source>
</evidence>
<gene>
    <name evidence="7" type="ORF">A6R68_06599</name>
</gene>
<protein>
    <recommendedName>
        <fullName evidence="6">Reticulon domain-containing protein</fullName>
    </recommendedName>
</protein>
<evidence type="ECO:0000256" key="5">
    <source>
        <dbReference type="ARBA" id="ARBA00023136"/>
    </source>
</evidence>
<reference evidence="7 8" key="1">
    <citation type="submission" date="2016-06" db="EMBL/GenBank/DDBJ databases">
        <title>The Draft Genome Sequence and Annotation of the Desert Woodrat Neotoma lepida.</title>
        <authorList>
            <person name="Campbell M."/>
            <person name="Oakeson K.F."/>
            <person name="Yandell M."/>
            <person name="Halpert J.R."/>
            <person name="Dearing D."/>
        </authorList>
    </citation>
    <scope>NUCLEOTIDE SEQUENCE [LARGE SCALE GENOMIC DNA]</scope>
    <source>
        <strain evidence="7">417</strain>
        <tissue evidence="7">Liver</tissue>
    </source>
</reference>
<dbReference type="PROSITE" id="PS50845">
    <property type="entry name" value="RETICULON"/>
    <property type="match status" value="1"/>
</dbReference>
<organism evidence="7 8">
    <name type="scientific">Neotoma lepida</name>
    <name type="common">Desert woodrat</name>
    <dbReference type="NCBI Taxonomy" id="56216"/>
    <lineage>
        <taxon>Eukaryota</taxon>
        <taxon>Metazoa</taxon>
        <taxon>Chordata</taxon>
        <taxon>Craniata</taxon>
        <taxon>Vertebrata</taxon>
        <taxon>Euteleostomi</taxon>
        <taxon>Mammalia</taxon>
        <taxon>Eutheria</taxon>
        <taxon>Euarchontoglires</taxon>
        <taxon>Glires</taxon>
        <taxon>Rodentia</taxon>
        <taxon>Myomorpha</taxon>
        <taxon>Muroidea</taxon>
        <taxon>Cricetidae</taxon>
        <taxon>Neotominae</taxon>
        <taxon>Neotoma</taxon>
    </lineage>
</organism>
<evidence type="ECO:0000256" key="4">
    <source>
        <dbReference type="ARBA" id="ARBA00022989"/>
    </source>
</evidence>
<feature type="domain" description="Reticulon" evidence="6">
    <location>
        <begin position="1"/>
        <end position="44"/>
    </location>
</feature>
<dbReference type="AlphaFoldDB" id="A0A1A6GGE4"/>
<dbReference type="EMBL" id="LZPO01097126">
    <property type="protein sequence ID" value="OBS64850.1"/>
    <property type="molecule type" value="Genomic_DNA"/>
</dbReference>
<keyword evidence="4" id="KW-1133">Transmembrane helix</keyword>
<comment type="subcellular location">
    <subcellularLocation>
        <location evidence="1">Endoplasmic reticulum membrane</location>
        <topology evidence="1">Multi-pass membrane protein</topology>
    </subcellularLocation>
</comment>
<keyword evidence="5" id="KW-0472">Membrane</keyword>
<evidence type="ECO:0000313" key="8">
    <source>
        <dbReference type="Proteomes" id="UP000092124"/>
    </source>
</evidence>
<dbReference type="GO" id="GO:0005789">
    <property type="term" value="C:endoplasmic reticulum membrane"/>
    <property type="evidence" value="ECO:0007669"/>
    <property type="project" value="UniProtKB-SubCell"/>
</dbReference>
<evidence type="ECO:0000259" key="6">
    <source>
        <dbReference type="PROSITE" id="PS50845"/>
    </source>
</evidence>
<feature type="non-terminal residue" evidence="7">
    <location>
        <position position="1"/>
    </location>
</feature>
<evidence type="ECO:0000256" key="3">
    <source>
        <dbReference type="ARBA" id="ARBA00022824"/>
    </source>
</evidence>
<accession>A0A1A6GGE4</accession>
<evidence type="ECO:0000256" key="2">
    <source>
        <dbReference type="ARBA" id="ARBA00022692"/>
    </source>
</evidence>
<keyword evidence="3" id="KW-0256">Endoplasmic reticulum</keyword>
<keyword evidence="8" id="KW-1185">Reference proteome</keyword>
<comment type="caution">
    <text evidence="7">The sequence shown here is derived from an EMBL/GenBank/DDBJ whole genome shotgun (WGS) entry which is preliminary data.</text>
</comment>
<keyword evidence="2" id="KW-0812">Transmembrane</keyword>
<proteinExistence type="predicted"/>
<name>A0A1A6GGE4_NEOLE</name>